<dbReference type="RefSeq" id="WP_263341955.1">
    <property type="nucleotide sequence ID" value="NZ_JAGSYH010000008.1"/>
</dbReference>
<dbReference type="Proteomes" id="UP001596091">
    <property type="component" value="Unassembled WGS sequence"/>
</dbReference>
<dbReference type="PANTHER" id="PTHR47627:SF1">
    <property type="entry name" value="RUBREDOXIN-1-RELATED"/>
    <property type="match status" value="1"/>
</dbReference>
<feature type="domain" description="Rubredoxin-like" evidence="7">
    <location>
        <begin position="1"/>
        <end position="52"/>
    </location>
</feature>
<evidence type="ECO:0000256" key="2">
    <source>
        <dbReference type="ARBA" id="ARBA00022448"/>
    </source>
</evidence>
<gene>
    <name evidence="8" type="primary">rd</name>
    <name evidence="8" type="ORF">ACFPT7_24045</name>
</gene>
<keyword evidence="9" id="KW-1185">Reference proteome</keyword>
<organism evidence="8 9">
    <name type="scientific">Acidicapsa dinghuensis</name>
    <dbReference type="NCBI Taxonomy" id="2218256"/>
    <lineage>
        <taxon>Bacteria</taxon>
        <taxon>Pseudomonadati</taxon>
        <taxon>Acidobacteriota</taxon>
        <taxon>Terriglobia</taxon>
        <taxon>Terriglobales</taxon>
        <taxon>Acidobacteriaceae</taxon>
        <taxon>Acidicapsa</taxon>
    </lineage>
</organism>
<dbReference type="Pfam" id="PF00301">
    <property type="entry name" value="Rubredoxin"/>
    <property type="match status" value="1"/>
</dbReference>
<keyword evidence="5 6" id="KW-0408">Iron</keyword>
<keyword evidence="3 6" id="KW-0479">Metal-binding</keyword>
<dbReference type="NCBIfam" id="NF045768">
    <property type="entry name" value="RubredRD"/>
    <property type="match status" value="1"/>
</dbReference>
<evidence type="ECO:0000256" key="4">
    <source>
        <dbReference type="ARBA" id="ARBA00022982"/>
    </source>
</evidence>
<proteinExistence type="inferred from homology"/>
<dbReference type="CDD" id="cd00730">
    <property type="entry name" value="rubredoxin"/>
    <property type="match status" value="1"/>
</dbReference>
<dbReference type="InterPro" id="IPR024935">
    <property type="entry name" value="Rubredoxin_dom"/>
</dbReference>
<accession>A0ABW1EMW7</accession>
<dbReference type="PANTHER" id="PTHR47627">
    <property type="entry name" value="RUBREDOXIN"/>
    <property type="match status" value="1"/>
</dbReference>
<dbReference type="PROSITE" id="PS50903">
    <property type="entry name" value="RUBREDOXIN_LIKE"/>
    <property type="match status" value="1"/>
</dbReference>
<dbReference type="InterPro" id="IPR024922">
    <property type="entry name" value="Rubredoxin"/>
</dbReference>
<evidence type="ECO:0000313" key="9">
    <source>
        <dbReference type="Proteomes" id="UP001596091"/>
    </source>
</evidence>
<dbReference type="Gene3D" id="2.20.28.10">
    <property type="match status" value="1"/>
</dbReference>
<name>A0ABW1EMW7_9BACT</name>
<evidence type="ECO:0000256" key="5">
    <source>
        <dbReference type="ARBA" id="ARBA00023004"/>
    </source>
</evidence>
<keyword evidence="4 6" id="KW-0249">Electron transport</keyword>
<reference evidence="9" key="1">
    <citation type="journal article" date="2019" name="Int. J. Syst. Evol. Microbiol.">
        <title>The Global Catalogue of Microorganisms (GCM) 10K type strain sequencing project: providing services to taxonomists for standard genome sequencing and annotation.</title>
        <authorList>
            <consortium name="The Broad Institute Genomics Platform"/>
            <consortium name="The Broad Institute Genome Sequencing Center for Infectious Disease"/>
            <person name="Wu L."/>
            <person name="Ma J."/>
        </authorList>
    </citation>
    <scope>NUCLEOTIDE SEQUENCE [LARGE SCALE GENOMIC DNA]</scope>
    <source>
        <strain evidence="9">JCM 4087</strain>
    </source>
</reference>
<evidence type="ECO:0000256" key="6">
    <source>
        <dbReference type="PIRNR" id="PIRNR000071"/>
    </source>
</evidence>
<comment type="caution">
    <text evidence="8">The sequence shown here is derived from an EMBL/GenBank/DDBJ whole genome shotgun (WGS) entry which is preliminary data.</text>
</comment>
<evidence type="ECO:0000256" key="1">
    <source>
        <dbReference type="ARBA" id="ARBA00005337"/>
    </source>
</evidence>
<sequence length="53" mass="5831">MKRWQCKICGHIYDPAEGDPDTGIPPGTPFENLPADWACPDCGATKQDFEPIP</sequence>
<dbReference type="InterPro" id="IPR018527">
    <property type="entry name" value="Rubredoxin_Fe_BS"/>
</dbReference>
<protein>
    <recommendedName>
        <fullName evidence="6">Rubredoxin</fullName>
    </recommendedName>
</protein>
<evidence type="ECO:0000256" key="3">
    <source>
        <dbReference type="ARBA" id="ARBA00022723"/>
    </source>
</evidence>
<dbReference type="PIRSF" id="PIRSF000071">
    <property type="entry name" value="Rubredoxin"/>
    <property type="match status" value="1"/>
</dbReference>
<dbReference type="PROSITE" id="PS00202">
    <property type="entry name" value="RUBREDOXIN"/>
    <property type="match status" value="1"/>
</dbReference>
<dbReference type="InterPro" id="IPR024934">
    <property type="entry name" value="Rubredoxin-like_dom"/>
</dbReference>
<keyword evidence="2 6" id="KW-0813">Transport</keyword>
<evidence type="ECO:0000259" key="7">
    <source>
        <dbReference type="PROSITE" id="PS50903"/>
    </source>
</evidence>
<comment type="similarity">
    <text evidence="1 6">Belongs to the rubredoxin family.</text>
</comment>
<evidence type="ECO:0000313" key="8">
    <source>
        <dbReference type="EMBL" id="MFC5865398.1"/>
    </source>
</evidence>
<dbReference type="InterPro" id="IPR050526">
    <property type="entry name" value="Rubredoxin_ET"/>
</dbReference>
<comment type="cofactor">
    <cofactor evidence="6">
        <name>Fe(3+)</name>
        <dbReference type="ChEBI" id="CHEBI:29034"/>
    </cofactor>
    <text evidence="6">Binds 1 Fe(3+) ion per subunit.</text>
</comment>
<dbReference type="SUPFAM" id="SSF57802">
    <property type="entry name" value="Rubredoxin-like"/>
    <property type="match status" value="1"/>
</dbReference>
<dbReference type="EMBL" id="JBHSPH010000020">
    <property type="protein sequence ID" value="MFC5865398.1"/>
    <property type="molecule type" value="Genomic_DNA"/>
</dbReference>
<dbReference type="PRINTS" id="PR00163">
    <property type="entry name" value="RUBREDOXIN"/>
</dbReference>